<evidence type="ECO:0000259" key="2">
    <source>
        <dbReference type="PROSITE" id="PS50853"/>
    </source>
</evidence>
<keyword evidence="1" id="KW-0677">Repeat</keyword>
<reference evidence="3" key="1">
    <citation type="submission" date="2020-10" db="EMBL/GenBank/DDBJ databases">
        <title>Chromosome-scale genome assembly of the Allis shad, Alosa alosa.</title>
        <authorList>
            <person name="Margot Z."/>
            <person name="Christophe K."/>
            <person name="Cabau C."/>
            <person name="Louis A."/>
            <person name="Berthelot C."/>
            <person name="Parey E."/>
            <person name="Roest Crollius H."/>
            <person name="Montfort J."/>
            <person name="Robinson-Rechavi M."/>
            <person name="Bucao C."/>
            <person name="Bouchez O."/>
            <person name="Gislard M."/>
            <person name="Lluch J."/>
            <person name="Milhes M."/>
            <person name="Lampietro C."/>
            <person name="Lopez Roques C."/>
            <person name="Donnadieu C."/>
            <person name="Braasch I."/>
            <person name="Desvignes T."/>
            <person name="Postlethwait J."/>
            <person name="Bobe J."/>
            <person name="Guiguen Y."/>
        </authorList>
    </citation>
    <scope>NUCLEOTIDE SEQUENCE</scope>
    <source>
        <strain evidence="3">M-15738</strain>
        <tissue evidence="3">Blood</tissue>
    </source>
</reference>
<dbReference type="Pfam" id="PF00041">
    <property type="entry name" value="fn3"/>
    <property type="match status" value="2"/>
</dbReference>
<dbReference type="PANTHER" id="PTHR46708">
    <property type="entry name" value="TENASCIN"/>
    <property type="match status" value="1"/>
</dbReference>
<sequence>MDRHISEDEAFEDASDLLGEEDNSVANTDVPAPGDLTLQSISTHSAVLIWDPPEGIDTFGLSFFTDGEQAETRTTNSNSAEVEKLKPGTEYTFSVASVTEKDRWSSPVTVTTHTKPVPPERIQVNHVSADSVSLRWESPDFPVWEYHVTCWQGDELVQEMATKSQDAVFNSLLPGVKYSIAVTTVLENGSESKMATRYAHTSKSPGFFIVAKN</sequence>
<evidence type="ECO:0000313" key="4">
    <source>
        <dbReference type="Proteomes" id="UP000823561"/>
    </source>
</evidence>
<dbReference type="SMART" id="SM00060">
    <property type="entry name" value="FN3"/>
    <property type="match status" value="2"/>
</dbReference>
<evidence type="ECO:0000256" key="1">
    <source>
        <dbReference type="ARBA" id="ARBA00022737"/>
    </source>
</evidence>
<dbReference type="Proteomes" id="UP000823561">
    <property type="component" value="Chromosome 24"/>
</dbReference>
<keyword evidence="4" id="KW-1185">Reference proteome</keyword>
<proteinExistence type="predicted"/>
<name>A0AAV6FFT4_9TELE</name>
<comment type="caution">
    <text evidence="3">The sequence shown here is derived from an EMBL/GenBank/DDBJ whole genome shotgun (WGS) entry which is preliminary data.</text>
</comment>
<dbReference type="SUPFAM" id="SSF49265">
    <property type="entry name" value="Fibronectin type III"/>
    <property type="match status" value="1"/>
</dbReference>
<dbReference type="AlphaFoldDB" id="A0AAV6FFT4"/>
<dbReference type="PROSITE" id="PS50853">
    <property type="entry name" value="FN3"/>
    <property type="match status" value="1"/>
</dbReference>
<dbReference type="EMBL" id="JADWDJ010000024">
    <property type="protein sequence ID" value="KAG5261310.1"/>
    <property type="molecule type" value="Genomic_DNA"/>
</dbReference>
<accession>A0AAV6FFT4</accession>
<dbReference type="CDD" id="cd00063">
    <property type="entry name" value="FN3"/>
    <property type="match status" value="2"/>
</dbReference>
<dbReference type="Gene3D" id="2.60.40.10">
    <property type="entry name" value="Immunoglobulins"/>
    <property type="match status" value="2"/>
</dbReference>
<gene>
    <name evidence="3" type="ORF">AALO_G00302460</name>
</gene>
<feature type="domain" description="Fibronectin type-III" evidence="2">
    <location>
        <begin position="32"/>
        <end position="120"/>
    </location>
</feature>
<dbReference type="PANTHER" id="PTHR46708:SF2">
    <property type="entry name" value="FIBRONECTIN TYPE-III DOMAIN-CONTAINING PROTEIN"/>
    <property type="match status" value="1"/>
</dbReference>
<dbReference type="InterPro" id="IPR003961">
    <property type="entry name" value="FN3_dom"/>
</dbReference>
<dbReference type="InterPro" id="IPR013783">
    <property type="entry name" value="Ig-like_fold"/>
</dbReference>
<evidence type="ECO:0000313" key="3">
    <source>
        <dbReference type="EMBL" id="KAG5261310.1"/>
    </source>
</evidence>
<dbReference type="InterPro" id="IPR036116">
    <property type="entry name" value="FN3_sf"/>
</dbReference>
<dbReference type="InterPro" id="IPR050991">
    <property type="entry name" value="ECM_Regulatory_Proteins"/>
</dbReference>
<protein>
    <recommendedName>
        <fullName evidence="2">Fibronectin type-III domain-containing protein</fullName>
    </recommendedName>
</protein>
<organism evidence="3 4">
    <name type="scientific">Alosa alosa</name>
    <name type="common">allis shad</name>
    <dbReference type="NCBI Taxonomy" id="278164"/>
    <lineage>
        <taxon>Eukaryota</taxon>
        <taxon>Metazoa</taxon>
        <taxon>Chordata</taxon>
        <taxon>Craniata</taxon>
        <taxon>Vertebrata</taxon>
        <taxon>Euteleostomi</taxon>
        <taxon>Actinopterygii</taxon>
        <taxon>Neopterygii</taxon>
        <taxon>Teleostei</taxon>
        <taxon>Clupei</taxon>
        <taxon>Clupeiformes</taxon>
        <taxon>Clupeoidei</taxon>
        <taxon>Clupeidae</taxon>
        <taxon>Alosa</taxon>
    </lineage>
</organism>